<dbReference type="AlphaFoldDB" id="A0A5C2S8X6"/>
<feature type="signal peptide" evidence="1">
    <location>
        <begin position="1"/>
        <end position="19"/>
    </location>
</feature>
<gene>
    <name evidence="2" type="ORF">L227DRAFT_653662</name>
</gene>
<reference evidence="2" key="1">
    <citation type="journal article" date="2018" name="Genome Biol. Evol.">
        <title>Genomics and development of Lentinus tigrinus, a white-rot wood-decaying mushroom with dimorphic fruiting bodies.</title>
        <authorList>
            <person name="Wu B."/>
            <person name="Xu Z."/>
            <person name="Knudson A."/>
            <person name="Carlson A."/>
            <person name="Chen N."/>
            <person name="Kovaka S."/>
            <person name="LaButti K."/>
            <person name="Lipzen A."/>
            <person name="Pennachio C."/>
            <person name="Riley R."/>
            <person name="Schakwitz W."/>
            <person name="Umezawa K."/>
            <person name="Ohm R.A."/>
            <person name="Grigoriev I.V."/>
            <person name="Nagy L.G."/>
            <person name="Gibbons J."/>
            <person name="Hibbett D."/>
        </authorList>
    </citation>
    <scope>NUCLEOTIDE SEQUENCE [LARGE SCALE GENOMIC DNA]</scope>
    <source>
        <strain evidence="2">ALCF2SS1-6</strain>
    </source>
</reference>
<evidence type="ECO:0000313" key="2">
    <source>
        <dbReference type="EMBL" id="RPD60191.1"/>
    </source>
</evidence>
<keyword evidence="3" id="KW-1185">Reference proteome</keyword>
<dbReference type="Proteomes" id="UP000313359">
    <property type="component" value="Unassembled WGS sequence"/>
</dbReference>
<evidence type="ECO:0000313" key="3">
    <source>
        <dbReference type="Proteomes" id="UP000313359"/>
    </source>
</evidence>
<evidence type="ECO:0000256" key="1">
    <source>
        <dbReference type="SAM" id="SignalP"/>
    </source>
</evidence>
<accession>A0A5C2S8X6</accession>
<protein>
    <submittedName>
        <fullName evidence="2">Uncharacterized protein</fullName>
    </submittedName>
</protein>
<keyword evidence="1" id="KW-0732">Signal</keyword>
<feature type="chain" id="PRO_5022934168" evidence="1">
    <location>
        <begin position="20"/>
        <end position="52"/>
    </location>
</feature>
<sequence length="52" mass="5729">MQIFYKFFFLASFLAFVTAAPAVSLEDAVTPSPAGCTSRRDSDTVFNPDECF</sequence>
<proteinExistence type="predicted"/>
<organism evidence="2 3">
    <name type="scientific">Lentinus tigrinus ALCF2SS1-6</name>
    <dbReference type="NCBI Taxonomy" id="1328759"/>
    <lineage>
        <taxon>Eukaryota</taxon>
        <taxon>Fungi</taxon>
        <taxon>Dikarya</taxon>
        <taxon>Basidiomycota</taxon>
        <taxon>Agaricomycotina</taxon>
        <taxon>Agaricomycetes</taxon>
        <taxon>Polyporales</taxon>
        <taxon>Polyporaceae</taxon>
        <taxon>Lentinus</taxon>
    </lineage>
</organism>
<dbReference type="EMBL" id="ML122267">
    <property type="protein sequence ID" value="RPD60191.1"/>
    <property type="molecule type" value="Genomic_DNA"/>
</dbReference>
<name>A0A5C2S8X6_9APHY</name>